<accession>A0A2S3ZSI1</accession>
<organism evidence="1 2">
    <name type="scientific">Arthrobacter glacialis</name>
    <dbReference type="NCBI Taxonomy" id="1664"/>
    <lineage>
        <taxon>Bacteria</taxon>
        <taxon>Bacillati</taxon>
        <taxon>Actinomycetota</taxon>
        <taxon>Actinomycetes</taxon>
        <taxon>Micrococcales</taxon>
        <taxon>Micrococcaceae</taxon>
        <taxon>Arthrobacter</taxon>
    </lineage>
</organism>
<dbReference type="AlphaFoldDB" id="A0A2S3ZSI1"/>
<sequence length="87" mass="9833">MGKKFRRAWGTAGDLEQLSAQIPGDQKKWVEETAERLHLSPSEFVEQMINLNRSAADKQLDGLPPWAIRPQNSRYTQEEALPIAQAS</sequence>
<keyword evidence="2" id="KW-1185">Reference proteome</keyword>
<gene>
    <name evidence="1" type="ORF">CVS27_17110</name>
</gene>
<comment type="caution">
    <text evidence="1">The sequence shown here is derived from an EMBL/GenBank/DDBJ whole genome shotgun (WGS) entry which is preliminary data.</text>
</comment>
<dbReference type="Proteomes" id="UP000237061">
    <property type="component" value="Unassembled WGS sequence"/>
</dbReference>
<evidence type="ECO:0000313" key="2">
    <source>
        <dbReference type="Proteomes" id="UP000237061"/>
    </source>
</evidence>
<evidence type="ECO:0000313" key="1">
    <source>
        <dbReference type="EMBL" id="POH72211.1"/>
    </source>
</evidence>
<protein>
    <submittedName>
        <fullName evidence="1">Uncharacterized protein</fullName>
    </submittedName>
</protein>
<reference evidence="1 2" key="1">
    <citation type="submission" date="2018-01" db="EMBL/GenBank/DDBJ databases">
        <title>Arthrobacter sp. nov., from glaciers in China.</title>
        <authorList>
            <person name="Liu Q."/>
            <person name="Xin Y.-H."/>
        </authorList>
    </citation>
    <scope>NUCLEOTIDE SEQUENCE [LARGE SCALE GENOMIC DNA]</scope>
    <source>
        <strain evidence="1 2">HLT2-12-2</strain>
    </source>
</reference>
<proteinExistence type="predicted"/>
<dbReference type="EMBL" id="PPXC01000016">
    <property type="protein sequence ID" value="POH72211.1"/>
    <property type="molecule type" value="Genomic_DNA"/>
</dbReference>
<name>A0A2S3ZSI1_ARTGL</name>